<keyword evidence="7" id="KW-0472">Membrane</keyword>
<sequence>MDDLPLYLKGIKLKGSIPDENYVGHLSVVENLAKMQELPFRKSVTFFVGENGIGKSTLIEAIAVAFGFNAEGGTRNFNFQTRSTHADLWQYLTLVKGYRRPKDGFFLRAESFYNVSTNIDEMDEEFSFGAPVISGFGGTSLHSLSHGESFLATVENRFGDQGLYILDEPEAALSPNGVMRLIVSMHRLVKSGSQFIISTHSPMLIAFPDSEVYEITKERISSVPYEQTQHYTTTRRFLENPKKMLGYLLDDDT</sequence>
<dbReference type="InterPro" id="IPR027417">
    <property type="entry name" value="P-loop_NTPase"/>
</dbReference>
<dbReference type="InterPro" id="IPR038729">
    <property type="entry name" value="Rad50/SbcC_AAA"/>
</dbReference>
<dbReference type="SUPFAM" id="SSF52540">
    <property type="entry name" value="P-loop containing nucleoside triphosphate hydrolases"/>
    <property type="match status" value="1"/>
</dbReference>
<gene>
    <name evidence="9" type="ORF">H9727_07750</name>
</gene>
<comment type="caution">
    <text evidence="9">The sequence shown here is derived from an EMBL/GenBank/DDBJ whole genome shotgun (WGS) entry which is preliminary data.</text>
</comment>
<dbReference type="PANTHER" id="PTHR42771:SF2">
    <property type="entry name" value="IRON(3+)-HYDROXAMATE IMPORT ATP-BINDING PROTEIN FHUC"/>
    <property type="match status" value="1"/>
</dbReference>
<keyword evidence="4" id="KW-0410">Iron transport</keyword>
<dbReference type="GO" id="GO:0006826">
    <property type="term" value="P:iron ion transport"/>
    <property type="evidence" value="ECO:0007669"/>
    <property type="project" value="UniProtKB-KW"/>
</dbReference>
<dbReference type="InterPro" id="IPR051535">
    <property type="entry name" value="Siderophore_ABC-ATPase"/>
</dbReference>
<dbReference type="GO" id="GO:0005524">
    <property type="term" value="F:ATP binding"/>
    <property type="evidence" value="ECO:0007669"/>
    <property type="project" value="InterPro"/>
</dbReference>
<evidence type="ECO:0000256" key="6">
    <source>
        <dbReference type="ARBA" id="ARBA00023065"/>
    </source>
</evidence>
<dbReference type="EMBL" id="DXCL01000046">
    <property type="protein sequence ID" value="HIZ04163.1"/>
    <property type="molecule type" value="Genomic_DNA"/>
</dbReference>
<dbReference type="Gene3D" id="3.40.50.300">
    <property type="entry name" value="P-loop containing nucleotide triphosphate hydrolases"/>
    <property type="match status" value="2"/>
</dbReference>
<dbReference type="PANTHER" id="PTHR42771">
    <property type="entry name" value="IRON(3+)-HYDROXAMATE IMPORT ATP-BINDING PROTEIN FHUC"/>
    <property type="match status" value="1"/>
</dbReference>
<reference evidence="9" key="1">
    <citation type="journal article" date="2021" name="PeerJ">
        <title>Extensive microbial diversity within the chicken gut microbiome revealed by metagenomics and culture.</title>
        <authorList>
            <person name="Gilroy R."/>
            <person name="Ravi A."/>
            <person name="Getino M."/>
            <person name="Pursley I."/>
            <person name="Horton D.L."/>
            <person name="Alikhan N.F."/>
            <person name="Baker D."/>
            <person name="Gharbi K."/>
            <person name="Hall N."/>
            <person name="Watson M."/>
            <person name="Adriaenssens E.M."/>
            <person name="Foster-Nyarko E."/>
            <person name="Jarju S."/>
            <person name="Secka A."/>
            <person name="Antonio M."/>
            <person name="Oren A."/>
            <person name="Chaudhuri R.R."/>
            <person name="La Ragione R."/>
            <person name="Hildebrand F."/>
            <person name="Pallen M.J."/>
        </authorList>
    </citation>
    <scope>NUCLEOTIDE SEQUENCE</scope>
    <source>
        <strain evidence="9">CHK187-5294</strain>
    </source>
</reference>
<reference evidence="9" key="2">
    <citation type="submission" date="2021-04" db="EMBL/GenBank/DDBJ databases">
        <authorList>
            <person name="Gilroy R."/>
        </authorList>
    </citation>
    <scope>NUCLEOTIDE SEQUENCE</scope>
    <source>
        <strain evidence="9">CHK187-5294</strain>
    </source>
</reference>
<dbReference type="AlphaFoldDB" id="A0A9D2D0D5"/>
<evidence type="ECO:0000256" key="1">
    <source>
        <dbReference type="ARBA" id="ARBA00004202"/>
    </source>
</evidence>
<dbReference type="InterPro" id="IPR003959">
    <property type="entry name" value="ATPase_AAA_core"/>
</dbReference>
<dbReference type="Pfam" id="PF13304">
    <property type="entry name" value="AAA_21"/>
    <property type="match status" value="1"/>
</dbReference>
<accession>A0A9D2D0D5</accession>
<organism evidence="9 10">
    <name type="scientific">Candidatus Borkfalkia avistercoris</name>
    <dbReference type="NCBI Taxonomy" id="2838504"/>
    <lineage>
        <taxon>Bacteria</taxon>
        <taxon>Bacillati</taxon>
        <taxon>Bacillota</taxon>
        <taxon>Clostridia</taxon>
        <taxon>Christensenellales</taxon>
        <taxon>Christensenellaceae</taxon>
        <taxon>Candidatus Borkfalkia</taxon>
    </lineage>
</organism>
<evidence type="ECO:0000313" key="9">
    <source>
        <dbReference type="EMBL" id="HIZ04163.1"/>
    </source>
</evidence>
<dbReference type="Proteomes" id="UP000824132">
    <property type="component" value="Unassembled WGS sequence"/>
</dbReference>
<dbReference type="SMART" id="SM00382">
    <property type="entry name" value="AAA"/>
    <property type="match status" value="1"/>
</dbReference>
<dbReference type="GO" id="GO:0016887">
    <property type="term" value="F:ATP hydrolysis activity"/>
    <property type="evidence" value="ECO:0007669"/>
    <property type="project" value="InterPro"/>
</dbReference>
<keyword evidence="3" id="KW-1003">Cell membrane</keyword>
<evidence type="ECO:0000256" key="2">
    <source>
        <dbReference type="ARBA" id="ARBA00022448"/>
    </source>
</evidence>
<evidence type="ECO:0000256" key="4">
    <source>
        <dbReference type="ARBA" id="ARBA00022496"/>
    </source>
</evidence>
<dbReference type="GO" id="GO:0006302">
    <property type="term" value="P:double-strand break repair"/>
    <property type="evidence" value="ECO:0007669"/>
    <property type="project" value="InterPro"/>
</dbReference>
<keyword evidence="2" id="KW-0813">Transport</keyword>
<evidence type="ECO:0000313" key="10">
    <source>
        <dbReference type="Proteomes" id="UP000824132"/>
    </source>
</evidence>
<protein>
    <submittedName>
        <fullName evidence="9">AAA family ATPase</fullName>
    </submittedName>
</protein>
<keyword evidence="5" id="KW-0408">Iron</keyword>
<evidence type="ECO:0000256" key="3">
    <source>
        <dbReference type="ARBA" id="ARBA00022475"/>
    </source>
</evidence>
<evidence type="ECO:0000256" key="7">
    <source>
        <dbReference type="ARBA" id="ARBA00023136"/>
    </source>
</evidence>
<proteinExistence type="predicted"/>
<dbReference type="GO" id="GO:0005886">
    <property type="term" value="C:plasma membrane"/>
    <property type="evidence" value="ECO:0007669"/>
    <property type="project" value="UniProtKB-SubCell"/>
</dbReference>
<name>A0A9D2D0D5_9FIRM</name>
<keyword evidence="6" id="KW-0406">Ion transport</keyword>
<comment type="subcellular location">
    <subcellularLocation>
        <location evidence="1">Cell membrane</location>
        <topology evidence="1">Peripheral membrane protein</topology>
    </subcellularLocation>
</comment>
<feature type="domain" description="AAA+ ATPase" evidence="8">
    <location>
        <begin position="41"/>
        <end position="219"/>
    </location>
</feature>
<dbReference type="InterPro" id="IPR003593">
    <property type="entry name" value="AAA+_ATPase"/>
</dbReference>
<dbReference type="Pfam" id="PF13476">
    <property type="entry name" value="AAA_23"/>
    <property type="match status" value="1"/>
</dbReference>
<evidence type="ECO:0000259" key="8">
    <source>
        <dbReference type="SMART" id="SM00382"/>
    </source>
</evidence>
<evidence type="ECO:0000256" key="5">
    <source>
        <dbReference type="ARBA" id="ARBA00023004"/>
    </source>
</evidence>